<dbReference type="CDD" id="cd03809">
    <property type="entry name" value="GT4_MtfB-like"/>
    <property type="match status" value="1"/>
</dbReference>
<feature type="domain" description="Glycosyl transferase family 1" evidence="2">
    <location>
        <begin position="188"/>
        <end position="340"/>
    </location>
</feature>
<gene>
    <name evidence="5" type="primary">glgA</name>
    <name evidence="4" type="ORF">CLV79_1125</name>
    <name evidence="5" type="ORF">LOS8367_03202</name>
</gene>
<reference evidence="5 6" key="1">
    <citation type="submission" date="2017-03" db="EMBL/GenBank/DDBJ databases">
        <authorList>
            <person name="Afonso C.L."/>
            <person name="Miller P.J."/>
            <person name="Scott M.A."/>
            <person name="Spackman E."/>
            <person name="Goraichik I."/>
            <person name="Dimitrov K.M."/>
            <person name="Suarez D.L."/>
            <person name="Swayne D.E."/>
        </authorList>
    </citation>
    <scope>NUCLEOTIDE SEQUENCE [LARGE SCALE GENOMIC DNA]</scope>
    <source>
        <strain evidence="5 6">CECT 8367</strain>
    </source>
</reference>
<dbReference type="InterPro" id="IPR001296">
    <property type="entry name" value="Glyco_trans_1"/>
</dbReference>
<keyword evidence="5" id="KW-0328">Glycosyltransferase</keyword>
<dbReference type="SUPFAM" id="SSF53756">
    <property type="entry name" value="UDP-Glycosyltransferase/glycogen phosphorylase"/>
    <property type="match status" value="1"/>
</dbReference>
<dbReference type="PANTHER" id="PTHR46401:SF2">
    <property type="entry name" value="GLYCOSYLTRANSFERASE WBBK-RELATED"/>
    <property type="match status" value="1"/>
</dbReference>
<keyword evidence="1 5" id="KW-0808">Transferase</keyword>
<dbReference type="Proteomes" id="UP000193495">
    <property type="component" value="Unassembled WGS sequence"/>
</dbReference>
<sequence length="364" mass="38910">MVDLVLNGRFLMRPPTGVDRVASELVAALLEHGLPSRFGGFSAIRPRGDTVRPEERPKAILDAATPSASKLGGHGWEQLALARARPRDWLLSLCNTGPVLRSRQVVMMHDAQAFRQPESYSRAFVRWYGTMQPMLGRRAAMVLTVSEHARADLERFGVVPKGKARVVPNGADHVLRLAPDTETLKRHGLEPGRFLLALGSLAPHKNLAMLVRAARARSDRSIPLVIAGGGDAGVFADGGITPSEDVRMLGRVSDAELRALYDNATALAFPSITEGFGLPPAEAMFCGCPVIASTGGAVPEVCGDAALSLDPNDADGWRAAMERVCAAPELRSRLAQAGRARVQRFTWKAAAATLAGHLEDLPAG</sequence>
<dbReference type="AlphaFoldDB" id="A0A1X6ZYF4"/>
<evidence type="ECO:0000313" key="4">
    <source>
        <dbReference type="EMBL" id="PSK82489.1"/>
    </source>
</evidence>
<organism evidence="5 6">
    <name type="scientific">Limimaricola soesokkakensis</name>
    <dbReference type="NCBI Taxonomy" id="1343159"/>
    <lineage>
        <taxon>Bacteria</taxon>
        <taxon>Pseudomonadati</taxon>
        <taxon>Pseudomonadota</taxon>
        <taxon>Alphaproteobacteria</taxon>
        <taxon>Rhodobacterales</taxon>
        <taxon>Paracoccaceae</taxon>
        <taxon>Limimaricola</taxon>
    </lineage>
</organism>
<proteinExistence type="predicted"/>
<name>A0A1X6ZYF4_9RHOB</name>
<dbReference type="Proteomes" id="UP000240624">
    <property type="component" value="Unassembled WGS sequence"/>
</dbReference>
<keyword evidence="7" id="KW-1185">Reference proteome</keyword>
<dbReference type="Pfam" id="PF13439">
    <property type="entry name" value="Glyco_transf_4"/>
    <property type="match status" value="1"/>
</dbReference>
<dbReference type="Gene3D" id="3.40.50.2000">
    <property type="entry name" value="Glycogen Phosphorylase B"/>
    <property type="match status" value="2"/>
</dbReference>
<dbReference type="InterPro" id="IPR028098">
    <property type="entry name" value="Glyco_trans_4-like_N"/>
</dbReference>
<accession>A0A1X6ZYF4</accession>
<dbReference type="GO" id="GO:0009103">
    <property type="term" value="P:lipopolysaccharide biosynthetic process"/>
    <property type="evidence" value="ECO:0007669"/>
    <property type="project" value="TreeGrafter"/>
</dbReference>
<evidence type="ECO:0000313" key="6">
    <source>
        <dbReference type="Proteomes" id="UP000193495"/>
    </source>
</evidence>
<dbReference type="OrthoDB" id="9790710at2"/>
<dbReference type="EMBL" id="FWFY01000012">
    <property type="protein sequence ID" value="SLN65208.1"/>
    <property type="molecule type" value="Genomic_DNA"/>
</dbReference>
<dbReference type="EMBL" id="PYGB01000012">
    <property type="protein sequence ID" value="PSK82489.1"/>
    <property type="molecule type" value="Genomic_DNA"/>
</dbReference>
<evidence type="ECO:0000259" key="3">
    <source>
        <dbReference type="Pfam" id="PF13439"/>
    </source>
</evidence>
<dbReference type="EC" id="2.4.1.21" evidence="5"/>
<evidence type="ECO:0000313" key="7">
    <source>
        <dbReference type="Proteomes" id="UP000240624"/>
    </source>
</evidence>
<dbReference type="Pfam" id="PF00534">
    <property type="entry name" value="Glycos_transf_1"/>
    <property type="match status" value="1"/>
</dbReference>
<evidence type="ECO:0000313" key="5">
    <source>
        <dbReference type="EMBL" id="SLN65208.1"/>
    </source>
</evidence>
<reference evidence="4 7" key="2">
    <citation type="submission" date="2018-03" db="EMBL/GenBank/DDBJ databases">
        <title>Genomic Encyclopedia of Archaeal and Bacterial Type Strains, Phase II (KMG-II): from individual species to whole genera.</title>
        <authorList>
            <person name="Goeker M."/>
        </authorList>
    </citation>
    <scope>NUCLEOTIDE SEQUENCE [LARGE SCALE GENOMIC DNA]</scope>
    <source>
        <strain evidence="4 7">DSM 29956</strain>
    </source>
</reference>
<dbReference type="RefSeq" id="WP_085897517.1">
    <property type="nucleotide sequence ID" value="NZ_FWFY01000012.1"/>
</dbReference>
<dbReference type="GO" id="GO:0009011">
    <property type="term" value="F:alpha-1,4-glucan glucosyltransferase (ADP-glucose donor) activity"/>
    <property type="evidence" value="ECO:0007669"/>
    <property type="project" value="UniProtKB-EC"/>
</dbReference>
<feature type="domain" description="Glycosyltransferase subfamily 4-like N-terminal" evidence="3">
    <location>
        <begin position="99"/>
        <end position="173"/>
    </location>
</feature>
<evidence type="ECO:0000259" key="2">
    <source>
        <dbReference type="Pfam" id="PF00534"/>
    </source>
</evidence>
<dbReference type="PANTHER" id="PTHR46401">
    <property type="entry name" value="GLYCOSYLTRANSFERASE WBBK-RELATED"/>
    <property type="match status" value="1"/>
</dbReference>
<protein>
    <submittedName>
        <fullName evidence="5">Capsular glucan synthase</fullName>
        <ecNumber evidence="5">2.4.1.21</ecNumber>
    </submittedName>
    <submittedName>
        <fullName evidence="4">Glycosyl transferase family 4</fullName>
    </submittedName>
</protein>
<evidence type="ECO:0000256" key="1">
    <source>
        <dbReference type="ARBA" id="ARBA00022679"/>
    </source>
</evidence>